<gene>
    <name evidence="2" type="ORF">H8K26_12880</name>
</gene>
<feature type="transmembrane region" description="Helical" evidence="1">
    <location>
        <begin position="37"/>
        <end position="55"/>
    </location>
</feature>
<dbReference type="Pfam" id="PF07077">
    <property type="entry name" value="DUF1345"/>
    <property type="match status" value="1"/>
</dbReference>
<name>A0ABR6XHU9_9BURK</name>
<comment type="caution">
    <text evidence="2">The sequence shown here is derived from an EMBL/GenBank/DDBJ whole genome shotgun (WGS) entry which is preliminary data.</text>
</comment>
<reference evidence="2 3" key="1">
    <citation type="submission" date="2020-08" db="EMBL/GenBank/DDBJ databases">
        <title>Novel species isolated from subtropical streams in China.</title>
        <authorList>
            <person name="Lu H."/>
        </authorList>
    </citation>
    <scope>NUCLEOTIDE SEQUENCE [LARGE SCALE GENOMIC DNA]</scope>
    <source>
        <strain evidence="2 3">CCTCC AB 2015119</strain>
    </source>
</reference>
<evidence type="ECO:0000313" key="2">
    <source>
        <dbReference type="EMBL" id="MBC3812338.1"/>
    </source>
</evidence>
<feature type="transmembrane region" description="Helical" evidence="1">
    <location>
        <begin position="12"/>
        <end position="30"/>
    </location>
</feature>
<proteinExistence type="predicted"/>
<dbReference type="Proteomes" id="UP000637632">
    <property type="component" value="Unassembled WGS sequence"/>
</dbReference>
<keyword evidence="3" id="KW-1185">Reference proteome</keyword>
<feature type="transmembrane region" description="Helical" evidence="1">
    <location>
        <begin position="192"/>
        <end position="213"/>
    </location>
</feature>
<feature type="transmembrane region" description="Helical" evidence="1">
    <location>
        <begin position="107"/>
        <end position="137"/>
    </location>
</feature>
<protein>
    <submittedName>
        <fullName evidence="2">DUF1345 domain-containing protein</fullName>
    </submittedName>
</protein>
<dbReference type="InterPro" id="IPR009781">
    <property type="entry name" value="DUF1345"/>
</dbReference>
<evidence type="ECO:0000256" key="1">
    <source>
        <dbReference type="SAM" id="Phobius"/>
    </source>
</evidence>
<dbReference type="EMBL" id="JACOFT010000004">
    <property type="protein sequence ID" value="MBC3812338.1"/>
    <property type="molecule type" value="Genomic_DNA"/>
</dbReference>
<feature type="transmembrane region" description="Helical" evidence="1">
    <location>
        <begin position="75"/>
        <end position="95"/>
    </location>
</feature>
<keyword evidence="1" id="KW-0472">Membrane</keyword>
<accession>A0ABR6XHU9</accession>
<keyword evidence="1" id="KW-0812">Transmembrane</keyword>
<sequence length="215" mass="23883">MSNLLLHRPRLVATFLIATIVAVFLPETWAFSTRALFCWNIGVWSYLALMAWLMVRAKNYHVREMAMQEDNSAVAVLALLSISATISLVAIVIELTGTRALAPDLRALKYIFAGVTVLGSWALLGVVFCFHYTLLFYNSPEQQRALRFPDNEQMPDYWDFLYFSFTIAVAAQTSDVSVASHSARKTVLAQSVLSFFFNVAVLGFSINIAAGLVGN</sequence>
<dbReference type="RefSeq" id="WP_186898005.1">
    <property type="nucleotide sequence ID" value="NZ_JACOFT010000004.1"/>
</dbReference>
<evidence type="ECO:0000313" key="3">
    <source>
        <dbReference type="Proteomes" id="UP000637632"/>
    </source>
</evidence>
<organism evidence="2 3">
    <name type="scientific">Undibacterium aquatile</name>
    <dbReference type="NCBI Taxonomy" id="1537398"/>
    <lineage>
        <taxon>Bacteria</taxon>
        <taxon>Pseudomonadati</taxon>
        <taxon>Pseudomonadota</taxon>
        <taxon>Betaproteobacteria</taxon>
        <taxon>Burkholderiales</taxon>
        <taxon>Oxalobacteraceae</taxon>
        <taxon>Undibacterium</taxon>
    </lineage>
</organism>
<keyword evidence="1" id="KW-1133">Transmembrane helix</keyword>